<reference evidence="1 2" key="1">
    <citation type="submission" date="2019-08" db="EMBL/GenBank/DDBJ databases">
        <authorList>
            <person name="Herpell B J."/>
        </authorList>
    </citation>
    <scope>NUCLEOTIDE SEQUENCE [LARGE SCALE GENOMIC DNA]</scope>
    <source>
        <strain evidence="2">Msb3</strain>
    </source>
</reference>
<organism evidence="1 2">
    <name type="scientific">Paraburkholderia dioscoreae</name>
    <dbReference type="NCBI Taxonomy" id="2604047"/>
    <lineage>
        <taxon>Bacteria</taxon>
        <taxon>Pseudomonadati</taxon>
        <taxon>Pseudomonadota</taxon>
        <taxon>Betaproteobacteria</taxon>
        <taxon>Burkholderiales</taxon>
        <taxon>Burkholderiaceae</taxon>
        <taxon>Paraburkholderia</taxon>
    </lineage>
</organism>
<evidence type="ECO:0008006" key="3">
    <source>
        <dbReference type="Google" id="ProtNLM"/>
    </source>
</evidence>
<protein>
    <recommendedName>
        <fullName evidence="3">Phage protein</fullName>
    </recommendedName>
</protein>
<dbReference type="EMBL" id="LR699553">
    <property type="protein sequence ID" value="VVD29153.1"/>
    <property type="molecule type" value="Genomic_DNA"/>
</dbReference>
<keyword evidence="2" id="KW-1185">Reference proteome</keyword>
<evidence type="ECO:0000313" key="1">
    <source>
        <dbReference type="EMBL" id="VVD29153.1"/>
    </source>
</evidence>
<dbReference type="RefSeq" id="WP_165186352.1">
    <property type="nucleotide sequence ID" value="NZ_LR699553.1"/>
</dbReference>
<dbReference type="Proteomes" id="UP000325811">
    <property type="component" value="Chromosome I"/>
</dbReference>
<dbReference type="AlphaFoldDB" id="A0A5Q4ZE87"/>
<name>A0A5Q4ZE87_9BURK</name>
<gene>
    <name evidence="1" type="ORF">PDMSB3_2697</name>
</gene>
<evidence type="ECO:0000313" key="2">
    <source>
        <dbReference type="Proteomes" id="UP000325811"/>
    </source>
</evidence>
<accession>A0A5Q4ZE87</accession>
<dbReference type="NCBIfam" id="NF047561">
    <property type="entry name" value="orf58_phage_fam"/>
    <property type="match status" value="1"/>
</dbReference>
<dbReference type="KEGG" id="pdio:PDMSB3_2697"/>
<sequence>MSQQWLRKISLIVGDASGKGLDLSDLHIRFAVWSATTQSPKHARIRIYNVADNTALALRQEFTQVFLQAGYDGNFGQIFSGAIKQAPRGRENATDTFVELIAADGDEAYNWAVVNTTLAAGWSQTDSHRALMQTMSSYGVSAGYTPEFSAAQLPRGKVMFGGSRDYMRQLAGSAGAQWSIIDGQLHMVKDNDYIPGETIVLTSNTGLIGMPTQTVDGIVVKALLNPNIQPGRRIQLDNASIQQAGISVDYSAVNYFPSTDSDGFYKVFALNNVGDTRGQDFYSNIICSAVNGTQPISSTYANAVVNGQP</sequence>
<proteinExistence type="predicted"/>